<accession>A0A9N9UGS9</accession>
<dbReference type="Pfam" id="PF00069">
    <property type="entry name" value="Pkinase"/>
    <property type="match status" value="1"/>
</dbReference>
<dbReference type="CDD" id="cd00180">
    <property type="entry name" value="PKc"/>
    <property type="match status" value="1"/>
</dbReference>
<feature type="region of interest" description="Disordered" evidence="1">
    <location>
        <begin position="248"/>
        <end position="324"/>
    </location>
</feature>
<keyword evidence="4" id="KW-1185">Reference proteome</keyword>
<dbReference type="SUPFAM" id="SSF56112">
    <property type="entry name" value="Protein kinase-like (PK-like)"/>
    <property type="match status" value="1"/>
</dbReference>
<protein>
    <recommendedName>
        <fullName evidence="2">Protein kinase domain-containing protein</fullName>
    </recommendedName>
</protein>
<feature type="region of interest" description="Disordered" evidence="1">
    <location>
        <begin position="525"/>
        <end position="557"/>
    </location>
</feature>
<organism evidence="3 4">
    <name type="scientific">Clonostachys byssicola</name>
    <dbReference type="NCBI Taxonomy" id="160290"/>
    <lineage>
        <taxon>Eukaryota</taxon>
        <taxon>Fungi</taxon>
        <taxon>Dikarya</taxon>
        <taxon>Ascomycota</taxon>
        <taxon>Pezizomycotina</taxon>
        <taxon>Sordariomycetes</taxon>
        <taxon>Hypocreomycetidae</taxon>
        <taxon>Hypocreales</taxon>
        <taxon>Bionectriaceae</taxon>
        <taxon>Clonostachys</taxon>
    </lineage>
</organism>
<dbReference type="GO" id="GO:0004672">
    <property type="term" value="F:protein kinase activity"/>
    <property type="evidence" value="ECO:0007669"/>
    <property type="project" value="InterPro"/>
</dbReference>
<dbReference type="InterPro" id="IPR011009">
    <property type="entry name" value="Kinase-like_dom_sf"/>
</dbReference>
<feature type="domain" description="Protein kinase" evidence="2">
    <location>
        <begin position="804"/>
        <end position="1108"/>
    </location>
</feature>
<evidence type="ECO:0000313" key="4">
    <source>
        <dbReference type="Proteomes" id="UP000754883"/>
    </source>
</evidence>
<dbReference type="PANTHER" id="PTHR35391">
    <property type="entry name" value="C2H2-TYPE DOMAIN-CONTAINING PROTEIN-RELATED"/>
    <property type="match status" value="1"/>
</dbReference>
<comment type="caution">
    <text evidence="3">The sequence shown here is derived from an EMBL/GenBank/DDBJ whole genome shotgun (WGS) entry which is preliminary data.</text>
</comment>
<evidence type="ECO:0000259" key="2">
    <source>
        <dbReference type="PROSITE" id="PS50011"/>
    </source>
</evidence>
<dbReference type="SMART" id="SM00220">
    <property type="entry name" value="S_TKc"/>
    <property type="match status" value="1"/>
</dbReference>
<evidence type="ECO:0000313" key="3">
    <source>
        <dbReference type="EMBL" id="CAG9990474.1"/>
    </source>
</evidence>
<name>A0A9N9UGS9_9HYPO</name>
<gene>
    <name evidence="3" type="ORF">CBYS24578_00013785</name>
</gene>
<dbReference type="Proteomes" id="UP000754883">
    <property type="component" value="Unassembled WGS sequence"/>
</dbReference>
<dbReference type="Gene3D" id="1.10.510.10">
    <property type="entry name" value="Transferase(Phosphotransferase) domain 1"/>
    <property type="match status" value="1"/>
</dbReference>
<reference evidence="3 4" key="2">
    <citation type="submission" date="2021-10" db="EMBL/GenBank/DDBJ databases">
        <authorList>
            <person name="Piombo E."/>
        </authorList>
    </citation>
    <scope>NUCLEOTIDE SEQUENCE [LARGE SCALE GENOMIC DNA]</scope>
</reference>
<dbReference type="InterPro" id="IPR000719">
    <property type="entry name" value="Prot_kinase_dom"/>
</dbReference>
<feature type="compositionally biased region" description="Polar residues" evidence="1">
    <location>
        <begin position="255"/>
        <end position="272"/>
    </location>
</feature>
<proteinExistence type="predicted"/>
<dbReference type="GO" id="GO:0005524">
    <property type="term" value="F:ATP binding"/>
    <property type="evidence" value="ECO:0007669"/>
    <property type="project" value="InterPro"/>
</dbReference>
<dbReference type="AlphaFoldDB" id="A0A9N9UGS9"/>
<dbReference type="PROSITE" id="PS50011">
    <property type="entry name" value="PROTEIN_KINASE_DOM"/>
    <property type="match status" value="1"/>
</dbReference>
<reference evidence="4" key="1">
    <citation type="submission" date="2019-06" db="EMBL/GenBank/DDBJ databases">
        <authorList>
            <person name="Broberg M."/>
        </authorList>
    </citation>
    <scope>NUCLEOTIDE SEQUENCE [LARGE SCALE GENOMIC DNA]</scope>
</reference>
<evidence type="ECO:0000256" key="1">
    <source>
        <dbReference type="SAM" id="MobiDB-lite"/>
    </source>
</evidence>
<feature type="region of interest" description="Disordered" evidence="1">
    <location>
        <begin position="440"/>
        <end position="459"/>
    </location>
</feature>
<dbReference type="PANTHER" id="PTHR35391:SF7">
    <property type="entry name" value="C2H2-TYPE DOMAIN-CONTAINING PROTEIN"/>
    <property type="match status" value="1"/>
</dbReference>
<sequence length="1115" mass="127382">MPRIQEISRDVYNEDYAEPIFIHDNVLSSEYEDENNSDDNEDSDEDNEMAIYETVTTCLELFSRFTGRADSPDTYAKSEDIMDKRPTDTVKFIGDMEGSFNLWIDYTGALAANVSRSLDVRLQGYTDIKGMCVELLQMLARNLEYLDKGDERGLNSLTNSELQNEAVKSIQEAVEELHFMASVIRRSSVRSQNYSLSSRFESDDDPYFENYVFLILSNTFPHARRSLCKQLGASIALRRKRLRWKIQHEEKLKTRQTPDQVNTSPEQATPVAQSQPSRPQPSLPRQVEPRVIPPSSIGTRSNLDPGMARRRLKERPPLSTVSMGSSVCLSGRKYPPKPHPLPDATDCACPYCARRLSTAKLANDPRFWDKHLDDDVQPYVCLSEECTSPLLFFVNMKEWVNHMNSVHSEQWTRMIHMSTWFCDTNHEDKQFNDLESFREHMRDPASHPGRPPPSDLQLDTLSRNKQKTLVREDKYSCPFCDCIPDALKPVIPTSEPNAIRDQLHKHIASHIKDLAVLSIPILTTTETPKSESDEAEDEEKNRRLQEGEEASYPSGYDEELRALRLSDYENPHPEERPSPGVHETQNTHWHDVGFIEWYESEKGRDNTIGLGNDAVLQDFTRVQHGGGVSQDLPSVPRGLGNLPGTVKAFPPPTLYSQCQEAYALDEINHRRYLPVDSIRKLTKRENIGSELKRKKKIPLGVSKLAVQTEQQSSKIFLTLLFFDNALDIKGLLKAGFTDKDLPLIKLNDTTLQSSSEKEKLFRTPKDWTEQNIDTFIEKQWVMIAPVFTNNGEHREFDTNVCLPFDNLDEKEHTNTNVIFKADIHKAHQIGFEDDAPSLSVALKEFGTGNYFNNERENLGRIRGLVNNKHITKTFGSFSQGSRNFMIFPWADGGDLDNFWKEKDAYKRSPELLIWSLEQMLGLAEGLQALHHEVNLRHDNLNPGNILHFLTGEGRGILKIAGFGISKIHNVDTFDTHTRAKSPSFEAPEAVSKEKRARSRKYDIWSLGCIYLEFAVWLIQDWNSILDFYEERKHKASANTFAHFYRDSNGQMEVQPKVNERIKSLKSNPQCGENSPLGDLLDLIDAHLLRVEVDDRLDAEGLRDRLAAIVKKAKPE</sequence>
<dbReference type="OrthoDB" id="1046782at2759"/>
<dbReference type="EMBL" id="CABFNO020001473">
    <property type="protein sequence ID" value="CAG9990474.1"/>
    <property type="molecule type" value="Genomic_DNA"/>
</dbReference>